<dbReference type="EMBL" id="CP108195">
    <property type="protein sequence ID" value="WTS18202.1"/>
    <property type="molecule type" value="Genomic_DNA"/>
</dbReference>
<feature type="compositionally biased region" description="Basic and acidic residues" evidence="1">
    <location>
        <begin position="44"/>
        <end position="64"/>
    </location>
</feature>
<name>A0AAU1ULT8_9ACTN</name>
<organism evidence="2">
    <name type="scientific">Streptomyces sp. NBC_00119</name>
    <dbReference type="NCBI Taxonomy" id="2975659"/>
    <lineage>
        <taxon>Bacteria</taxon>
        <taxon>Bacillati</taxon>
        <taxon>Actinomycetota</taxon>
        <taxon>Actinomycetes</taxon>
        <taxon>Kitasatosporales</taxon>
        <taxon>Streptomycetaceae</taxon>
        <taxon>Streptomyces</taxon>
    </lineage>
</organism>
<accession>A0AAU1ULT8</accession>
<proteinExistence type="predicted"/>
<gene>
    <name evidence="2" type="ORF">OHU69_48850</name>
</gene>
<sequence length="64" mass="6805">MATMEPVELDADLVGAASVLAFAALQAVEQALPEYRSSALGHLGRTEEAEAEARRAYKTEQGRG</sequence>
<evidence type="ECO:0000313" key="2">
    <source>
        <dbReference type="EMBL" id="WTS18202.1"/>
    </source>
</evidence>
<evidence type="ECO:0000256" key="1">
    <source>
        <dbReference type="SAM" id="MobiDB-lite"/>
    </source>
</evidence>
<protein>
    <submittedName>
        <fullName evidence="2">Uncharacterized protein</fullName>
    </submittedName>
</protein>
<dbReference type="AlphaFoldDB" id="A0AAU1ULT8"/>
<reference evidence="2" key="1">
    <citation type="submission" date="2022-10" db="EMBL/GenBank/DDBJ databases">
        <title>The complete genomes of actinobacterial strains from the NBC collection.</title>
        <authorList>
            <person name="Joergensen T.S."/>
            <person name="Alvarez Arevalo M."/>
            <person name="Sterndorff E.B."/>
            <person name="Faurdal D."/>
            <person name="Vuksanovic O."/>
            <person name="Mourched A.-S."/>
            <person name="Charusanti P."/>
            <person name="Shaw S."/>
            <person name="Blin K."/>
            <person name="Weber T."/>
        </authorList>
    </citation>
    <scope>NUCLEOTIDE SEQUENCE</scope>
    <source>
        <strain evidence="2">NBC_00119</strain>
    </source>
</reference>
<feature type="region of interest" description="Disordered" evidence="1">
    <location>
        <begin position="43"/>
        <end position="64"/>
    </location>
</feature>